<comment type="caution">
    <text evidence="1">The sequence shown here is derived from an EMBL/GenBank/DDBJ whole genome shotgun (WGS) entry which is preliminary data.</text>
</comment>
<protein>
    <submittedName>
        <fullName evidence="1">Uncharacterized protein</fullName>
    </submittedName>
</protein>
<reference evidence="1" key="1">
    <citation type="submission" date="2022-04" db="EMBL/GenBank/DDBJ databases">
        <title>Genome of the entomopathogenic fungus Entomophthora muscae.</title>
        <authorList>
            <person name="Elya C."/>
            <person name="Lovett B.R."/>
            <person name="Lee E."/>
            <person name="Macias A.M."/>
            <person name="Hajek A.E."/>
            <person name="De Bivort B.L."/>
            <person name="Kasson M.T."/>
            <person name="De Fine Licht H.H."/>
            <person name="Stajich J.E."/>
        </authorList>
    </citation>
    <scope>NUCLEOTIDE SEQUENCE</scope>
    <source>
        <strain evidence="1">Berkeley</strain>
    </source>
</reference>
<sequence length="69" mass="7899">MMLQTRIYYLVAARYYFAGPFHQAFRVQVQIGLPISRFRFQASQLPVVNESLPDDAINRKLSGDGPLLL</sequence>
<proteinExistence type="predicted"/>
<dbReference type="EMBL" id="QTSX02007267">
    <property type="protein sequence ID" value="KAJ9049171.1"/>
    <property type="molecule type" value="Genomic_DNA"/>
</dbReference>
<accession>A0ACC2RGG7</accession>
<evidence type="ECO:0000313" key="2">
    <source>
        <dbReference type="Proteomes" id="UP001165960"/>
    </source>
</evidence>
<name>A0ACC2RGG7_9FUNG</name>
<gene>
    <name evidence="1" type="ORF">DSO57_1027443</name>
</gene>
<dbReference type="Proteomes" id="UP001165960">
    <property type="component" value="Unassembled WGS sequence"/>
</dbReference>
<keyword evidence="2" id="KW-1185">Reference proteome</keyword>
<organism evidence="1 2">
    <name type="scientific">Entomophthora muscae</name>
    <dbReference type="NCBI Taxonomy" id="34485"/>
    <lineage>
        <taxon>Eukaryota</taxon>
        <taxon>Fungi</taxon>
        <taxon>Fungi incertae sedis</taxon>
        <taxon>Zoopagomycota</taxon>
        <taxon>Entomophthoromycotina</taxon>
        <taxon>Entomophthoromycetes</taxon>
        <taxon>Entomophthorales</taxon>
        <taxon>Entomophthoraceae</taxon>
        <taxon>Entomophthora</taxon>
    </lineage>
</organism>
<evidence type="ECO:0000313" key="1">
    <source>
        <dbReference type="EMBL" id="KAJ9049171.1"/>
    </source>
</evidence>